<feature type="region of interest" description="Disordered" evidence="1">
    <location>
        <begin position="189"/>
        <end position="210"/>
    </location>
</feature>
<keyword evidence="4" id="KW-1185">Reference proteome</keyword>
<protein>
    <recommendedName>
        <fullName evidence="5">Late embryogenesis abundant protein</fullName>
    </recommendedName>
</protein>
<proteinExistence type="predicted"/>
<gene>
    <name evidence="3" type="ORF">CSSPTR1EN2_LOCUS543</name>
</gene>
<sequence length="210" mass="21880">MAMIDGKRALVLLLLLLLGLVAVAVVDGDKAEEVSSAAKSKAAEEAQGTAASWTDWVKEKLHVVTGTTSKESNENIKCAKGAANQAGNTASGITDIGKAKVAEVSAKLQEGYEYAKSTGNEAVAKAYVTAKAVMDKAYEAAGVASERTMQSTDAARGKSQGAFESTKQKLEEQYEAAKEVANEQLKAASKLASDVGEHVKHMAGSGNEEL</sequence>
<reference evidence="3 4" key="1">
    <citation type="submission" date="2024-02" db="EMBL/GenBank/DDBJ databases">
        <authorList>
            <consortium name="ELIXIR-Norway"/>
            <consortium name="Elixir Norway"/>
        </authorList>
    </citation>
    <scope>NUCLEOTIDE SEQUENCE [LARGE SCALE GENOMIC DNA]</scope>
</reference>
<feature type="signal peptide" evidence="2">
    <location>
        <begin position="1"/>
        <end position="28"/>
    </location>
</feature>
<feature type="region of interest" description="Disordered" evidence="1">
    <location>
        <begin position="149"/>
        <end position="170"/>
    </location>
</feature>
<dbReference type="Proteomes" id="UP001497512">
    <property type="component" value="Chromosome 1"/>
</dbReference>
<dbReference type="EMBL" id="OZ019893">
    <property type="protein sequence ID" value="CAK9189931.1"/>
    <property type="molecule type" value="Genomic_DNA"/>
</dbReference>
<accession>A0ABP0T9E3</accession>
<feature type="chain" id="PRO_5045863355" description="Late embryogenesis abundant protein" evidence="2">
    <location>
        <begin position="29"/>
        <end position="210"/>
    </location>
</feature>
<evidence type="ECO:0000313" key="4">
    <source>
        <dbReference type="Proteomes" id="UP001497512"/>
    </source>
</evidence>
<evidence type="ECO:0000256" key="1">
    <source>
        <dbReference type="SAM" id="MobiDB-lite"/>
    </source>
</evidence>
<organism evidence="3 4">
    <name type="scientific">Sphagnum troendelagicum</name>
    <dbReference type="NCBI Taxonomy" id="128251"/>
    <lineage>
        <taxon>Eukaryota</taxon>
        <taxon>Viridiplantae</taxon>
        <taxon>Streptophyta</taxon>
        <taxon>Embryophyta</taxon>
        <taxon>Bryophyta</taxon>
        <taxon>Sphagnophytina</taxon>
        <taxon>Sphagnopsida</taxon>
        <taxon>Sphagnales</taxon>
        <taxon>Sphagnaceae</taxon>
        <taxon>Sphagnum</taxon>
    </lineage>
</organism>
<evidence type="ECO:0000313" key="3">
    <source>
        <dbReference type="EMBL" id="CAK9189931.1"/>
    </source>
</evidence>
<evidence type="ECO:0008006" key="5">
    <source>
        <dbReference type="Google" id="ProtNLM"/>
    </source>
</evidence>
<keyword evidence="2" id="KW-0732">Signal</keyword>
<evidence type="ECO:0000256" key="2">
    <source>
        <dbReference type="SAM" id="SignalP"/>
    </source>
</evidence>
<name>A0ABP0T9E3_9BRYO</name>